<protein>
    <submittedName>
        <fullName evidence="1">Uncharacterized protein</fullName>
    </submittedName>
</protein>
<dbReference type="InterPro" id="IPR042100">
    <property type="entry name" value="Bug_dom1"/>
</dbReference>
<gene>
    <name evidence="1" type="ORF">SDC9_207681</name>
</gene>
<dbReference type="Pfam" id="PF03401">
    <property type="entry name" value="TctC"/>
    <property type="match status" value="1"/>
</dbReference>
<sequence>MVPKATDVAVVAKLDEMFTAAYASKEFKEFLAKMGFGDGYLNSEDFAKLVETQAAQYGPVIAKYL</sequence>
<dbReference type="AlphaFoldDB" id="A0A645J8F3"/>
<comment type="caution">
    <text evidence="1">The sequence shown here is derived from an EMBL/GenBank/DDBJ whole genome shotgun (WGS) entry which is preliminary data.</text>
</comment>
<dbReference type="InterPro" id="IPR005064">
    <property type="entry name" value="BUG"/>
</dbReference>
<dbReference type="EMBL" id="VSSQ01134586">
    <property type="protein sequence ID" value="MPN59958.1"/>
    <property type="molecule type" value="Genomic_DNA"/>
</dbReference>
<accession>A0A645J8F3</accession>
<organism evidence="1">
    <name type="scientific">bioreactor metagenome</name>
    <dbReference type="NCBI Taxonomy" id="1076179"/>
    <lineage>
        <taxon>unclassified sequences</taxon>
        <taxon>metagenomes</taxon>
        <taxon>ecological metagenomes</taxon>
    </lineage>
</organism>
<dbReference type="Gene3D" id="3.40.190.150">
    <property type="entry name" value="Bordetella uptake gene, domain 1"/>
    <property type="match status" value="1"/>
</dbReference>
<reference evidence="1" key="1">
    <citation type="submission" date="2019-08" db="EMBL/GenBank/DDBJ databases">
        <authorList>
            <person name="Kucharzyk K."/>
            <person name="Murdoch R.W."/>
            <person name="Higgins S."/>
            <person name="Loffler F."/>
        </authorList>
    </citation>
    <scope>NUCLEOTIDE SEQUENCE</scope>
</reference>
<evidence type="ECO:0000313" key="1">
    <source>
        <dbReference type="EMBL" id="MPN59958.1"/>
    </source>
</evidence>
<proteinExistence type="predicted"/>
<name>A0A645J8F3_9ZZZZ</name>